<accession>K4IE77</accession>
<reference evidence="1" key="2">
    <citation type="submission" date="2012-09" db="EMBL/GenBank/DDBJ databases">
        <title>The complete sequence of Psychroflexus torquis an extreme psychrophile from sea-ice that is stimulated by light.</title>
        <authorList>
            <person name="Feng S."/>
            <person name="Powell S.M."/>
            <person name="Bowman J.P."/>
        </authorList>
    </citation>
    <scope>NUCLEOTIDE SEQUENCE [LARGE SCALE GENOMIC DNA]</scope>
    <source>
        <strain evidence="1">ATCC 700755</strain>
    </source>
</reference>
<dbReference type="Proteomes" id="UP000008514">
    <property type="component" value="Chromosome"/>
</dbReference>
<dbReference type="EMBL" id="CP003879">
    <property type="protein sequence ID" value="AFU68704.1"/>
    <property type="molecule type" value="Genomic_DNA"/>
</dbReference>
<dbReference type="RefSeq" id="WP_015024295.1">
    <property type="nucleotide sequence ID" value="NC_018721.1"/>
</dbReference>
<dbReference type="eggNOG" id="ENOG50335EH">
    <property type="taxonomic scope" value="Bacteria"/>
</dbReference>
<organism evidence="1 2">
    <name type="scientific">Psychroflexus torquis (strain ATCC 700755 / CIP 106069 / ACAM 623)</name>
    <dbReference type="NCBI Taxonomy" id="313595"/>
    <lineage>
        <taxon>Bacteria</taxon>
        <taxon>Pseudomonadati</taxon>
        <taxon>Bacteroidota</taxon>
        <taxon>Flavobacteriia</taxon>
        <taxon>Flavobacteriales</taxon>
        <taxon>Flavobacteriaceae</taxon>
        <taxon>Psychroflexus</taxon>
    </lineage>
</organism>
<name>K4IE77_PSYTT</name>
<dbReference type="OrthoDB" id="886643at2"/>
<dbReference type="AlphaFoldDB" id="K4IE77"/>
<keyword evidence="2" id="KW-1185">Reference proteome</keyword>
<reference evidence="1" key="1">
    <citation type="submission" date="2006-03" db="EMBL/GenBank/DDBJ databases">
        <authorList>
            <person name="Bowman J."/>
            <person name="Ferriera S."/>
            <person name="Johnson J."/>
            <person name="Kravitz S."/>
            <person name="Halpern A."/>
            <person name="Remington K."/>
            <person name="Beeson K."/>
            <person name="Tran B."/>
            <person name="Rogers Y.-H."/>
            <person name="Friedman R."/>
            <person name="Venter J.C."/>
        </authorList>
    </citation>
    <scope>NUCLEOTIDE SEQUENCE [LARGE SCALE GENOMIC DNA]</scope>
    <source>
        <strain evidence="1">ATCC 700755</strain>
    </source>
</reference>
<sequence length="62" mass="7491">MAKRTSVNDIKDIEDLDNLGEIVKDKRKHKRTSDKKERRNRHYVKLLIKQQVTHKEDEDSFL</sequence>
<protein>
    <submittedName>
        <fullName evidence="1">Uncharacterized protein</fullName>
    </submittedName>
</protein>
<evidence type="ECO:0000313" key="2">
    <source>
        <dbReference type="Proteomes" id="UP000008514"/>
    </source>
</evidence>
<dbReference type="KEGG" id="ptq:P700755_001879"/>
<evidence type="ECO:0000313" key="1">
    <source>
        <dbReference type="EMBL" id="AFU68704.1"/>
    </source>
</evidence>
<dbReference type="HOGENOM" id="CLU_206582_0_0_10"/>
<proteinExistence type="predicted"/>
<gene>
    <name evidence="1" type="ordered locus">P700755_001879</name>
</gene>